<dbReference type="Pfam" id="PF13556">
    <property type="entry name" value="HTH_30"/>
    <property type="match status" value="1"/>
</dbReference>
<dbReference type="EMBL" id="SMAN01000006">
    <property type="protein sequence ID" value="TCT23643.1"/>
    <property type="molecule type" value="Genomic_DNA"/>
</dbReference>
<name>A0A4R3N949_9BACI</name>
<keyword evidence="3" id="KW-1185">Reference proteome</keyword>
<dbReference type="PANTHER" id="PTHR33744">
    <property type="entry name" value="CARBOHYDRATE DIACID REGULATOR"/>
    <property type="match status" value="1"/>
</dbReference>
<dbReference type="InterPro" id="IPR042070">
    <property type="entry name" value="PucR_C-HTH_sf"/>
</dbReference>
<dbReference type="AlphaFoldDB" id="A0A4R3N949"/>
<proteinExistence type="predicted"/>
<sequence length="298" mass="35471">MVVQELKHMYPDLKILSSKEQVDYEQFAWYRTNDGVIFGIPKEELSANEERLLDALLTRYEIQRPFLSDRERDWHDFIHYGQLPPFDHILRYRFIFFQIKKNMEHHFFNEAVLALFPQPMPVLWMSDHEGVIIEEVTEDSQEIARVSDVINTFMSDTYTDVRFYVSEFFYEIQHAPEYFKWAGRVAEKAFRSSQEAVIHYVDGFLYLFLDSLTKEDCRQMVASLFDHIKDDPELLHTVKVFLASSSNATLASKKLYMHRNSLQYRIEKFIDKTGIDIKRFHGALVTYLVLLLQEYCKD</sequence>
<dbReference type="OrthoDB" id="9792148at2"/>
<dbReference type="PANTHER" id="PTHR33744:SF15">
    <property type="entry name" value="CARBOHYDRATE DIACID REGULATOR"/>
    <property type="match status" value="1"/>
</dbReference>
<comment type="caution">
    <text evidence="2">The sequence shown here is derived from an EMBL/GenBank/DDBJ whole genome shotgun (WGS) entry which is preliminary data.</text>
</comment>
<dbReference type="InterPro" id="IPR051448">
    <property type="entry name" value="CdaR-like_regulators"/>
</dbReference>
<dbReference type="RefSeq" id="WP_132371437.1">
    <property type="nucleotide sequence ID" value="NZ_SMAN01000006.1"/>
</dbReference>
<dbReference type="Proteomes" id="UP000294650">
    <property type="component" value="Unassembled WGS sequence"/>
</dbReference>
<gene>
    <name evidence="2" type="ORF">EDD68_10653</name>
</gene>
<evidence type="ECO:0000313" key="3">
    <source>
        <dbReference type="Proteomes" id="UP000294650"/>
    </source>
</evidence>
<feature type="domain" description="PucR C-terminal helix-turn-helix" evidence="1">
    <location>
        <begin position="234"/>
        <end position="291"/>
    </location>
</feature>
<protein>
    <submittedName>
        <fullName evidence="2">PucR-like helix-turn-helix protein</fullName>
    </submittedName>
</protein>
<dbReference type="Gene3D" id="1.10.10.2840">
    <property type="entry name" value="PucR C-terminal helix-turn-helix domain"/>
    <property type="match status" value="1"/>
</dbReference>
<evidence type="ECO:0000259" key="1">
    <source>
        <dbReference type="Pfam" id="PF13556"/>
    </source>
</evidence>
<dbReference type="InterPro" id="IPR025736">
    <property type="entry name" value="PucR_C-HTH_dom"/>
</dbReference>
<reference evidence="2 3" key="1">
    <citation type="submission" date="2019-03" db="EMBL/GenBank/DDBJ databases">
        <title>Genomic Encyclopedia of Type Strains, Phase IV (KMG-IV): sequencing the most valuable type-strain genomes for metagenomic binning, comparative biology and taxonomic classification.</title>
        <authorList>
            <person name="Goeker M."/>
        </authorList>
    </citation>
    <scope>NUCLEOTIDE SEQUENCE [LARGE SCALE GENOMIC DNA]</scope>
    <source>
        <strain evidence="2 3">DSM 25894</strain>
    </source>
</reference>
<accession>A0A4R3N949</accession>
<evidence type="ECO:0000313" key="2">
    <source>
        <dbReference type="EMBL" id="TCT23643.1"/>
    </source>
</evidence>
<organism evidence="2 3">
    <name type="scientific">Melghiribacillus thermohalophilus</name>
    <dbReference type="NCBI Taxonomy" id="1324956"/>
    <lineage>
        <taxon>Bacteria</taxon>
        <taxon>Bacillati</taxon>
        <taxon>Bacillota</taxon>
        <taxon>Bacilli</taxon>
        <taxon>Bacillales</taxon>
        <taxon>Bacillaceae</taxon>
        <taxon>Melghiribacillus</taxon>
    </lineage>
</organism>